<dbReference type="InterPro" id="IPR003816">
    <property type="entry name" value="Nitrate_red_gam"/>
</dbReference>
<dbReference type="PANTHER" id="PTHR30598">
    <property type="entry name" value="NITRATE REDUCTASE PRIVATE CHAPERONE, REDOX ENZYME MATURATION PROTEIN REMP FAMILY"/>
    <property type="match status" value="1"/>
</dbReference>
<evidence type="ECO:0000256" key="9">
    <source>
        <dbReference type="ARBA" id="ARBA00022982"/>
    </source>
</evidence>
<evidence type="ECO:0000256" key="14">
    <source>
        <dbReference type="ARBA" id="ARBA00023136"/>
    </source>
</evidence>
<comment type="cofactor">
    <cofactor evidence="2">
        <name>heme b</name>
        <dbReference type="ChEBI" id="CHEBI:60344"/>
    </cofactor>
</comment>
<evidence type="ECO:0000256" key="5">
    <source>
        <dbReference type="ARBA" id="ARBA00022475"/>
    </source>
</evidence>
<evidence type="ECO:0000313" key="24">
    <source>
        <dbReference type="EMBL" id="OYO13669.1"/>
    </source>
</evidence>
<dbReference type="NCBIfam" id="TIGR00351">
    <property type="entry name" value="narI"/>
    <property type="match status" value="1"/>
</dbReference>
<evidence type="ECO:0000256" key="10">
    <source>
        <dbReference type="ARBA" id="ARBA00022989"/>
    </source>
</evidence>
<dbReference type="GO" id="GO:0046872">
    <property type="term" value="F:metal ion binding"/>
    <property type="evidence" value="ECO:0007669"/>
    <property type="project" value="UniProtKB-KW"/>
</dbReference>
<evidence type="ECO:0000256" key="6">
    <source>
        <dbReference type="ARBA" id="ARBA00022617"/>
    </source>
</evidence>
<feature type="transmembrane region" description="Helical" evidence="22">
    <location>
        <begin position="129"/>
        <end position="148"/>
    </location>
</feature>
<keyword evidence="14 22" id="KW-0472">Membrane</keyword>
<evidence type="ECO:0000256" key="4">
    <source>
        <dbReference type="ARBA" id="ARBA00022448"/>
    </source>
</evidence>
<feature type="binding site" description="axial binding residue" evidence="20">
    <location>
        <position position="66"/>
    </location>
    <ligand>
        <name>heme b</name>
        <dbReference type="ChEBI" id="CHEBI:60344"/>
        <label>2</label>
    </ligand>
    <ligandPart>
        <name>Fe</name>
        <dbReference type="ChEBI" id="CHEBI:18248"/>
    </ligandPart>
</feature>
<comment type="similarity">
    <text evidence="17">In the C-terminal section; belongs to the nitrate reductase gamma subunit family.</text>
</comment>
<dbReference type="PANTHER" id="PTHR30598:SF3">
    <property type="entry name" value="RESPIRATORY NITRATE REDUCTASE 1 GAMMA CHAIN"/>
    <property type="match status" value="1"/>
</dbReference>
<name>A0A255GCR9_9ACTN</name>
<keyword evidence="10 22" id="KW-1133">Transmembrane helix</keyword>
<dbReference type="InterPro" id="IPR051936">
    <property type="entry name" value="Heme-iron_electron_transfer"/>
</dbReference>
<proteinExistence type="inferred from homology"/>
<feature type="transmembrane region" description="Helical" evidence="22">
    <location>
        <begin position="6"/>
        <end position="26"/>
    </location>
</feature>
<feature type="binding site" description="axial binding residue" evidence="20">
    <location>
        <position position="190"/>
    </location>
    <ligand>
        <name>heme b</name>
        <dbReference type="ChEBI" id="CHEBI:60344"/>
        <label>1</label>
    </ligand>
    <ligandPart>
        <name>Fe</name>
        <dbReference type="ChEBI" id="CHEBI:18248"/>
    </ligandPart>
</feature>
<accession>A0A255GCR9</accession>
<evidence type="ECO:0000259" key="23">
    <source>
        <dbReference type="Pfam" id="PF02665"/>
    </source>
</evidence>
<feature type="compositionally biased region" description="Basic and acidic residues" evidence="21">
    <location>
        <begin position="240"/>
        <end position="271"/>
    </location>
</feature>
<dbReference type="Proteomes" id="UP000215896">
    <property type="component" value="Unassembled WGS sequence"/>
</dbReference>
<dbReference type="InterPro" id="IPR036197">
    <property type="entry name" value="NarG-like_sf"/>
</dbReference>
<evidence type="ECO:0000313" key="25">
    <source>
        <dbReference type="Proteomes" id="UP000215896"/>
    </source>
</evidence>
<organism evidence="24 25">
    <name type="scientific">Enemella evansiae</name>
    <dbReference type="NCBI Taxonomy" id="2016499"/>
    <lineage>
        <taxon>Bacteria</taxon>
        <taxon>Bacillati</taxon>
        <taxon>Actinomycetota</taxon>
        <taxon>Actinomycetes</taxon>
        <taxon>Propionibacteriales</taxon>
        <taxon>Propionibacteriaceae</taxon>
        <taxon>Enemella</taxon>
    </lineage>
</organism>
<dbReference type="GO" id="GO:0042128">
    <property type="term" value="P:nitrate assimilation"/>
    <property type="evidence" value="ECO:0007669"/>
    <property type="project" value="UniProtKB-KW"/>
</dbReference>
<comment type="similarity">
    <text evidence="18">In the N-terminal section; belongs to the nitrate reductase alpha subunit family.</text>
</comment>
<evidence type="ECO:0000256" key="3">
    <source>
        <dbReference type="ARBA" id="ARBA00004651"/>
    </source>
</evidence>
<evidence type="ECO:0000256" key="8">
    <source>
        <dbReference type="ARBA" id="ARBA00022723"/>
    </source>
</evidence>
<keyword evidence="4" id="KW-0813">Transport</keyword>
<dbReference type="FunFam" id="1.20.950.20:FF:000001">
    <property type="entry name" value="Respiratory nitrate reductase subunit gamma"/>
    <property type="match status" value="1"/>
</dbReference>
<dbReference type="GO" id="GO:0009055">
    <property type="term" value="F:electron transfer activity"/>
    <property type="evidence" value="ECO:0007669"/>
    <property type="project" value="TreeGrafter"/>
</dbReference>
<dbReference type="SUPFAM" id="SSF103501">
    <property type="entry name" value="Respiratory nitrate reductase 1 gamma chain"/>
    <property type="match status" value="1"/>
</dbReference>
<dbReference type="Gene3D" id="1.20.950.20">
    <property type="entry name" value="Transmembrane di-heme cytochromes, Chain C"/>
    <property type="match status" value="1"/>
</dbReference>
<dbReference type="InterPro" id="IPR023234">
    <property type="entry name" value="NarG-like_domain"/>
</dbReference>
<comment type="function">
    <text evidence="15">Does not seem to have nitrate reductase activity.</text>
</comment>
<keyword evidence="6 20" id="KW-0349">Heme</keyword>
<evidence type="ECO:0000256" key="20">
    <source>
        <dbReference type="PIRSR" id="PIRSR603816-1"/>
    </source>
</evidence>
<dbReference type="AlphaFoldDB" id="A0A255GCR9"/>
<dbReference type="Pfam" id="PF02665">
    <property type="entry name" value="Nitrate_red_gam"/>
    <property type="match status" value="1"/>
</dbReference>
<evidence type="ECO:0000256" key="1">
    <source>
        <dbReference type="ARBA" id="ARBA00001942"/>
    </source>
</evidence>
<comment type="subcellular location">
    <subcellularLocation>
        <location evidence="3">Cell membrane</location>
        <topology evidence="3">Multi-pass membrane protein</topology>
    </subcellularLocation>
</comment>
<comment type="similarity">
    <text evidence="16">In the central section; belongs to the NarJ/NarW family.</text>
</comment>
<keyword evidence="11" id="KW-0560">Oxidoreductase</keyword>
<evidence type="ECO:0000256" key="18">
    <source>
        <dbReference type="ARBA" id="ARBA00061480"/>
    </source>
</evidence>
<evidence type="ECO:0000256" key="19">
    <source>
        <dbReference type="ARBA" id="ARBA00071287"/>
    </source>
</evidence>
<evidence type="ECO:0000256" key="7">
    <source>
        <dbReference type="ARBA" id="ARBA00022692"/>
    </source>
</evidence>
<evidence type="ECO:0000256" key="13">
    <source>
        <dbReference type="ARBA" id="ARBA00023063"/>
    </source>
</evidence>
<evidence type="ECO:0000256" key="11">
    <source>
        <dbReference type="ARBA" id="ARBA00023002"/>
    </source>
</evidence>
<dbReference type="GO" id="GO:0009325">
    <property type="term" value="C:nitrate reductase complex"/>
    <property type="evidence" value="ECO:0007669"/>
    <property type="project" value="InterPro"/>
</dbReference>
<keyword evidence="13" id="KW-0534">Nitrate assimilation</keyword>
<protein>
    <recommendedName>
        <fullName evidence="19">Nitrate reductase-like protein NarX</fullName>
    </recommendedName>
</protein>
<evidence type="ECO:0000256" key="16">
    <source>
        <dbReference type="ARBA" id="ARBA00061095"/>
    </source>
</evidence>
<reference evidence="24 25" key="1">
    <citation type="submission" date="2017-07" db="EMBL/GenBank/DDBJ databases">
        <title>Draft whole genome sequences of clinical Proprionibacteriaceae strains.</title>
        <authorList>
            <person name="Bernier A.-M."/>
            <person name="Bernard K."/>
            <person name="Domingo M.-C."/>
        </authorList>
    </citation>
    <scope>NUCLEOTIDE SEQUENCE [LARGE SCALE GENOMIC DNA]</scope>
    <source>
        <strain evidence="24 25">NML 030167</strain>
    </source>
</reference>
<evidence type="ECO:0000256" key="17">
    <source>
        <dbReference type="ARBA" id="ARBA00061196"/>
    </source>
</evidence>
<feature type="region of interest" description="Disordered" evidence="21">
    <location>
        <begin position="235"/>
        <end position="271"/>
    </location>
</feature>
<feature type="transmembrane region" description="Helical" evidence="22">
    <location>
        <begin position="85"/>
        <end position="109"/>
    </location>
</feature>
<evidence type="ECO:0000256" key="22">
    <source>
        <dbReference type="SAM" id="Phobius"/>
    </source>
</evidence>
<comment type="cofactor">
    <cofactor evidence="1">
        <name>Mo-bis(molybdopterin guanine dinucleotide)</name>
        <dbReference type="ChEBI" id="CHEBI:60539"/>
    </cofactor>
</comment>
<feature type="binding site" description="axial binding residue" evidence="20">
    <location>
        <position position="208"/>
    </location>
    <ligand>
        <name>heme b</name>
        <dbReference type="ChEBI" id="CHEBI:60344"/>
        <label>1</label>
    </ligand>
    <ligandPart>
        <name>Fe</name>
        <dbReference type="ChEBI" id="CHEBI:18248"/>
    </ligandPart>
</feature>
<dbReference type="EMBL" id="NMVO01000013">
    <property type="protein sequence ID" value="OYO13669.1"/>
    <property type="molecule type" value="Genomic_DNA"/>
</dbReference>
<sequence>MGPLDILLWGVFPYLSFALLVGGTIWRWRYDQFGWTTRSSQLYEGGLLRIASPLFHFGILAVVAGHVMGLLIPKSFTDAIGFSQSAYHVVAFFIGGLAGVCTLVGLALLIWRRRTTGPVFNATTVNDKVMYVFLTAALVLGLLATFFGSRGSDGGEHNYRETVSIWYRSLFYFQPKIEDMVAAPTVFHVHVLVAMTLFAIWPFTRLVHAFSAPVHYLFRPYIVYRSRDPRHRAGAQVTRRGWDPIGTRDNHRPGRTERRERSGRTDRTTRK</sequence>
<dbReference type="OrthoDB" id="9788113at2"/>
<evidence type="ECO:0000256" key="12">
    <source>
        <dbReference type="ARBA" id="ARBA00023004"/>
    </source>
</evidence>
<keyword evidence="12 20" id="KW-0408">Iron</keyword>
<comment type="caution">
    <text evidence="24">The sequence shown here is derived from an EMBL/GenBank/DDBJ whole genome shotgun (WGS) entry which is preliminary data.</text>
</comment>
<keyword evidence="8" id="KW-0479">Metal-binding</keyword>
<feature type="transmembrane region" description="Helical" evidence="22">
    <location>
        <begin position="47"/>
        <end position="73"/>
    </location>
</feature>
<evidence type="ECO:0000256" key="2">
    <source>
        <dbReference type="ARBA" id="ARBA00001970"/>
    </source>
</evidence>
<dbReference type="GO" id="GO:0008940">
    <property type="term" value="F:nitrate reductase activity"/>
    <property type="evidence" value="ECO:0007669"/>
    <property type="project" value="InterPro"/>
</dbReference>
<evidence type="ECO:0000256" key="21">
    <source>
        <dbReference type="SAM" id="MobiDB-lite"/>
    </source>
</evidence>
<dbReference type="GO" id="GO:0019645">
    <property type="term" value="P:anaerobic electron transport chain"/>
    <property type="evidence" value="ECO:0007669"/>
    <property type="project" value="TreeGrafter"/>
</dbReference>
<keyword evidence="5" id="KW-1003">Cell membrane</keyword>
<feature type="domain" description="NarG-like" evidence="23">
    <location>
        <begin position="6"/>
        <end position="227"/>
    </location>
</feature>
<feature type="binding site" description="axial binding residue" evidence="20">
    <location>
        <position position="56"/>
    </location>
    <ligand>
        <name>heme b</name>
        <dbReference type="ChEBI" id="CHEBI:60344"/>
        <label>1</label>
    </ligand>
    <ligandPart>
        <name>Fe</name>
        <dbReference type="ChEBI" id="CHEBI:18248"/>
    </ligandPart>
</feature>
<keyword evidence="9" id="KW-0249">Electron transport</keyword>
<feature type="transmembrane region" description="Helical" evidence="22">
    <location>
        <begin position="181"/>
        <end position="201"/>
    </location>
</feature>
<dbReference type="GO" id="GO:0020037">
    <property type="term" value="F:heme binding"/>
    <property type="evidence" value="ECO:0007669"/>
    <property type="project" value="TreeGrafter"/>
</dbReference>
<gene>
    <name evidence="24" type="primary">narI</name>
    <name evidence="24" type="ORF">CGZ94_09970</name>
</gene>
<evidence type="ECO:0000256" key="15">
    <source>
        <dbReference type="ARBA" id="ARBA00056200"/>
    </source>
</evidence>
<dbReference type="GO" id="GO:0005886">
    <property type="term" value="C:plasma membrane"/>
    <property type="evidence" value="ECO:0007669"/>
    <property type="project" value="UniProtKB-SubCell"/>
</dbReference>
<keyword evidence="25" id="KW-1185">Reference proteome</keyword>
<keyword evidence="7 22" id="KW-0812">Transmembrane</keyword>